<feature type="transmembrane region" description="Helical" evidence="6">
    <location>
        <begin position="192"/>
        <end position="212"/>
    </location>
</feature>
<dbReference type="AlphaFoldDB" id="A0A9Q9MCY5"/>
<accession>A0A9Q9MCY5</accession>
<dbReference type="RefSeq" id="WP_033364437.1">
    <property type="nucleotide sequence ID" value="NZ_CP073767.1"/>
</dbReference>
<organism evidence="7 8">
    <name type="scientific">Dactylosporangium aurantiacum</name>
    <dbReference type="NCBI Taxonomy" id="35754"/>
    <lineage>
        <taxon>Bacteria</taxon>
        <taxon>Bacillati</taxon>
        <taxon>Actinomycetota</taxon>
        <taxon>Actinomycetes</taxon>
        <taxon>Micromonosporales</taxon>
        <taxon>Micromonosporaceae</taxon>
        <taxon>Dactylosporangium</taxon>
    </lineage>
</organism>
<dbReference type="OrthoDB" id="3385525at2"/>
<protein>
    <submittedName>
        <fullName evidence="7">EI24 domain-containing protein</fullName>
    </submittedName>
</protein>
<proteinExistence type="predicted"/>
<evidence type="ECO:0000256" key="5">
    <source>
        <dbReference type="SAM" id="MobiDB-lite"/>
    </source>
</evidence>
<dbReference type="Pfam" id="PF07264">
    <property type="entry name" value="EI24"/>
    <property type="match status" value="1"/>
</dbReference>
<comment type="subcellular location">
    <subcellularLocation>
        <location evidence="1">Membrane</location>
        <topology evidence="1">Multi-pass membrane protein</topology>
    </subcellularLocation>
</comment>
<dbReference type="InterPro" id="IPR059112">
    <property type="entry name" value="CysZ/EI24"/>
</dbReference>
<gene>
    <name evidence="7" type="ORF">Daura_32595</name>
</gene>
<keyword evidence="3 6" id="KW-1133">Transmembrane helix</keyword>
<evidence type="ECO:0000313" key="7">
    <source>
        <dbReference type="EMBL" id="UWZ51474.1"/>
    </source>
</evidence>
<reference evidence="7" key="1">
    <citation type="submission" date="2021-04" db="EMBL/GenBank/DDBJ databases">
        <title>Dactylosporangium aurantiacum NRRL B-8018 full assembly.</title>
        <authorList>
            <person name="Hartkoorn R.C."/>
            <person name="Beaudoing E."/>
            <person name="Hot D."/>
        </authorList>
    </citation>
    <scope>NUCLEOTIDE SEQUENCE</scope>
    <source>
        <strain evidence="7">NRRL B-8018</strain>
    </source>
</reference>
<feature type="transmembrane region" description="Helical" evidence="6">
    <location>
        <begin position="132"/>
        <end position="150"/>
    </location>
</feature>
<dbReference type="EMBL" id="CP073767">
    <property type="protein sequence ID" value="UWZ51474.1"/>
    <property type="molecule type" value="Genomic_DNA"/>
</dbReference>
<keyword evidence="4 6" id="KW-0472">Membrane</keyword>
<feature type="transmembrane region" description="Helical" evidence="6">
    <location>
        <begin position="313"/>
        <end position="338"/>
    </location>
</feature>
<evidence type="ECO:0000256" key="3">
    <source>
        <dbReference type="ARBA" id="ARBA00022989"/>
    </source>
</evidence>
<evidence type="ECO:0000313" key="8">
    <source>
        <dbReference type="Proteomes" id="UP001058003"/>
    </source>
</evidence>
<evidence type="ECO:0000256" key="4">
    <source>
        <dbReference type="ARBA" id="ARBA00023136"/>
    </source>
</evidence>
<evidence type="ECO:0000256" key="1">
    <source>
        <dbReference type="ARBA" id="ARBA00004141"/>
    </source>
</evidence>
<sequence length="415" mass="43954">MDEQLRAPSAPPAAPYVPPVRASSPAGELVQPFGPGTQQLDPVRAERDRTQAGQLAHAAAQAGQAAQVAAQAAQAAQAAAQAAALRVAGAAGVASRHTVAGAKRAASSVGRFFIGIGYFWRGLAMFVRTPALWFWALLPVALTALCLLAVEKGVSAFIGLAVDWLLGFVASWPSALRWALGWVMRWAAEAAFHLLVTALTVPVTMCFGAFFLPFMTRGVVRRTDGPEVVPPSWWRAAGVCLRQTVVITLVLHLGWLICLPLLLLPGFNLVVAFGVGLVFNGFLVGVLVFSVSMHHHGVRGARQQLGFAWRHRAYVTGFGMMSLVALILPVLSLRFLVIVPIPEIFAAPGAVLYLVTAPSALVGAVMLHRRILASSTPVSAPPVVPPAPWTDPRLGYGRHHVGSGHLQLPQGNLGP</sequence>
<dbReference type="KEGG" id="daur:Daura_32595"/>
<feature type="transmembrane region" description="Helical" evidence="6">
    <location>
        <begin position="244"/>
        <end position="263"/>
    </location>
</feature>
<keyword evidence="2 6" id="KW-0812">Transmembrane</keyword>
<feature type="transmembrane region" description="Helical" evidence="6">
    <location>
        <begin position="269"/>
        <end position="292"/>
    </location>
</feature>
<keyword evidence="8" id="KW-1185">Reference proteome</keyword>
<feature type="transmembrane region" description="Helical" evidence="6">
    <location>
        <begin position="157"/>
        <end position="180"/>
    </location>
</feature>
<dbReference type="Proteomes" id="UP001058003">
    <property type="component" value="Chromosome"/>
</dbReference>
<feature type="region of interest" description="Disordered" evidence="5">
    <location>
        <begin position="1"/>
        <end position="40"/>
    </location>
</feature>
<feature type="transmembrane region" description="Helical" evidence="6">
    <location>
        <begin position="344"/>
        <end position="367"/>
    </location>
</feature>
<evidence type="ECO:0000256" key="2">
    <source>
        <dbReference type="ARBA" id="ARBA00022692"/>
    </source>
</evidence>
<evidence type="ECO:0000256" key="6">
    <source>
        <dbReference type="SAM" id="Phobius"/>
    </source>
</evidence>
<feature type="compositionally biased region" description="Pro residues" evidence="5">
    <location>
        <begin position="9"/>
        <end position="18"/>
    </location>
</feature>
<name>A0A9Q9MCY5_9ACTN</name>